<feature type="active site" evidence="4">
    <location>
        <position position="92"/>
    </location>
</feature>
<evidence type="ECO:0000256" key="1">
    <source>
        <dbReference type="ARBA" id="ARBA00007469"/>
    </source>
</evidence>
<evidence type="ECO:0000256" key="3">
    <source>
        <dbReference type="ARBA" id="ARBA00023157"/>
    </source>
</evidence>
<dbReference type="GO" id="GO:0003723">
    <property type="term" value="F:RNA binding"/>
    <property type="evidence" value="ECO:0007669"/>
    <property type="project" value="InterPro"/>
</dbReference>
<dbReference type="InterPro" id="IPR018188">
    <property type="entry name" value="RNase_T2_His_AS_1"/>
</dbReference>
<accession>A0A9Q5HXU1</accession>
<dbReference type="CDD" id="cd01061">
    <property type="entry name" value="RNase_T2_euk"/>
    <property type="match status" value="1"/>
</dbReference>
<dbReference type="PANTHER" id="PTHR11240">
    <property type="entry name" value="RIBONUCLEASE T2"/>
    <property type="match status" value="1"/>
</dbReference>
<comment type="similarity">
    <text evidence="1 5">Belongs to the RNase T2 family.</text>
</comment>
<dbReference type="OrthoDB" id="435754at2759"/>
<reference evidence="7" key="1">
    <citation type="submission" date="2016-06" db="EMBL/GenBank/DDBJ databases">
        <title>Draft Genome sequence of the fungus Inonotus baumii.</title>
        <authorList>
            <person name="Zhu H."/>
            <person name="Lin W."/>
        </authorList>
    </citation>
    <scope>NUCLEOTIDE SEQUENCE</scope>
    <source>
        <strain evidence="7">821</strain>
    </source>
</reference>
<proteinExistence type="inferred from homology"/>
<organism evidence="7 8">
    <name type="scientific">Sanghuangporus baumii</name>
    <name type="common">Phellinus baumii</name>
    <dbReference type="NCBI Taxonomy" id="108892"/>
    <lineage>
        <taxon>Eukaryota</taxon>
        <taxon>Fungi</taxon>
        <taxon>Dikarya</taxon>
        <taxon>Basidiomycota</taxon>
        <taxon>Agaricomycotina</taxon>
        <taxon>Agaricomycetes</taxon>
        <taxon>Hymenochaetales</taxon>
        <taxon>Hymenochaetaceae</taxon>
        <taxon>Sanghuangporus</taxon>
    </lineage>
</organism>
<dbReference type="EMBL" id="LNZH02000187">
    <property type="protein sequence ID" value="OCB87906.1"/>
    <property type="molecule type" value="Genomic_DNA"/>
</dbReference>
<feature type="active site" evidence="4">
    <location>
        <position position="177"/>
    </location>
</feature>
<dbReference type="GO" id="GO:0033897">
    <property type="term" value="F:ribonuclease T2 activity"/>
    <property type="evidence" value="ECO:0007669"/>
    <property type="project" value="UniProtKB-EC"/>
</dbReference>
<comment type="caution">
    <text evidence="7">The sequence shown here is derived from an EMBL/GenBank/DDBJ whole genome shotgun (WGS) entry which is preliminary data.</text>
</comment>
<keyword evidence="3" id="KW-1015">Disulfide bond</keyword>
<evidence type="ECO:0000256" key="6">
    <source>
        <dbReference type="SAM" id="SignalP"/>
    </source>
</evidence>
<dbReference type="Gene3D" id="3.90.730.10">
    <property type="entry name" value="Ribonuclease T2-like"/>
    <property type="match status" value="1"/>
</dbReference>
<evidence type="ECO:0000256" key="5">
    <source>
        <dbReference type="RuleBase" id="RU004328"/>
    </source>
</evidence>
<evidence type="ECO:0000313" key="7">
    <source>
        <dbReference type="EMBL" id="OCB87906.1"/>
    </source>
</evidence>
<dbReference type="InterPro" id="IPR033697">
    <property type="entry name" value="Ribonuclease_T2_eukaryotic"/>
</dbReference>
<evidence type="ECO:0000256" key="2">
    <source>
        <dbReference type="ARBA" id="ARBA00012571"/>
    </source>
</evidence>
<name>A0A9Q5HXU1_SANBA</name>
<evidence type="ECO:0000313" key="8">
    <source>
        <dbReference type="Proteomes" id="UP000757232"/>
    </source>
</evidence>
<dbReference type="InterPro" id="IPR001568">
    <property type="entry name" value="RNase_T2-like"/>
</dbReference>
<feature type="chain" id="PRO_5040179599" description="ribonuclease T2" evidence="6">
    <location>
        <begin position="23"/>
        <end position="310"/>
    </location>
</feature>
<dbReference type="GO" id="GO:0006401">
    <property type="term" value="P:RNA catabolic process"/>
    <property type="evidence" value="ECO:0007669"/>
    <property type="project" value="TreeGrafter"/>
</dbReference>
<dbReference type="Proteomes" id="UP000757232">
    <property type="component" value="Unassembled WGS sequence"/>
</dbReference>
<feature type="active site" evidence="4">
    <location>
        <position position="173"/>
    </location>
</feature>
<keyword evidence="6" id="KW-0732">Signal</keyword>
<gene>
    <name evidence="7" type="ORF">A7U60_g5043</name>
</gene>
<dbReference type="EC" id="4.6.1.19" evidence="2"/>
<evidence type="ECO:0000256" key="4">
    <source>
        <dbReference type="PIRSR" id="PIRSR633697-1"/>
    </source>
</evidence>
<dbReference type="PROSITE" id="PS00531">
    <property type="entry name" value="RNASE_T2_2"/>
    <property type="match status" value="1"/>
</dbReference>
<dbReference type="GO" id="GO:0005576">
    <property type="term" value="C:extracellular region"/>
    <property type="evidence" value="ECO:0007669"/>
    <property type="project" value="TreeGrafter"/>
</dbReference>
<dbReference type="InterPro" id="IPR033130">
    <property type="entry name" value="RNase_T2_His_AS_2"/>
</dbReference>
<protein>
    <recommendedName>
        <fullName evidence="2">ribonuclease T2</fullName>
        <ecNumber evidence="2">4.6.1.19</ecNumber>
    </recommendedName>
</protein>
<keyword evidence="8" id="KW-1185">Reference proteome</keyword>
<dbReference type="AlphaFoldDB" id="A0A9Q5HXU1"/>
<dbReference type="PANTHER" id="PTHR11240:SF17">
    <property type="entry name" value="RIBONUCLEASE T2"/>
    <property type="match status" value="1"/>
</dbReference>
<dbReference type="SUPFAM" id="SSF55895">
    <property type="entry name" value="Ribonuclease Rh-like"/>
    <property type="match status" value="1"/>
</dbReference>
<dbReference type="InterPro" id="IPR036430">
    <property type="entry name" value="RNase_T2-like_sf"/>
</dbReference>
<dbReference type="Pfam" id="PF00445">
    <property type="entry name" value="Ribonuclease_T2"/>
    <property type="match status" value="1"/>
</dbReference>
<feature type="signal peptide" evidence="6">
    <location>
        <begin position="1"/>
        <end position="22"/>
    </location>
</feature>
<sequence length="310" mass="34405">MARIARLFQGVVVAALFAVVVARQFSLPSTIPSLTSCLTEPVFYSCENTTTISDACCSPTPGGLVLQTQFWDTYTGLEKQGQLLPRNSWTIHGLWPDFCDGSFTQYCDLSRQYDPTPSPNTTNGLPNGTVVPSYSGPGVDTFILEFGRIDLLDYMNKYWISQGSPNKDFWAHEFSKHATCTSTFDVACYENYQAHEDVVNFFDTTVRAFQMFPTFDMLAAAGIVPSNSTTYTLSQIQTAIKIQTGATPFVGCGGNGTVLNEMWYFAHVLGTEQYGHFKPVESTTDSTCKNSGIRYLERTPTSEREVRVFP</sequence>
<dbReference type="PROSITE" id="PS00530">
    <property type="entry name" value="RNASE_T2_1"/>
    <property type="match status" value="1"/>
</dbReference>